<evidence type="ECO:0000256" key="5">
    <source>
        <dbReference type="ARBA" id="ARBA00012945"/>
    </source>
</evidence>
<dbReference type="RefSeq" id="WP_184198013.1">
    <property type="nucleotide sequence ID" value="NZ_JACHGW010000003.1"/>
</dbReference>
<evidence type="ECO:0000256" key="6">
    <source>
        <dbReference type="ARBA" id="ARBA00019511"/>
    </source>
</evidence>
<evidence type="ECO:0000256" key="10">
    <source>
        <dbReference type="ARBA" id="ARBA00023315"/>
    </source>
</evidence>
<keyword evidence="17" id="KW-1185">Reference proteome</keyword>
<keyword evidence="9 12" id="KW-0450">Lipoyl</keyword>
<dbReference type="FunFam" id="3.30.559.10:FF:000007">
    <property type="entry name" value="Dihydrolipoamide acetyltransferase component of pyruvate dehydrogenase complex"/>
    <property type="match status" value="1"/>
</dbReference>
<evidence type="ECO:0000256" key="7">
    <source>
        <dbReference type="ARBA" id="ARBA00022532"/>
    </source>
</evidence>
<dbReference type="UniPathway" id="UPA00868">
    <property type="reaction ID" value="UER00840"/>
</dbReference>
<dbReference type="InterPro" id="IPR036625">
    <property type="entry name" value="E3-bd_dom_sf"/>
</dbReference>
<comment type="cofactor">
    <cofactor evidence="12">
        <name>(R)-lipoate</name>
        <dbReference type="ChEBI" id="CHEBI:83088"/>
    </cofactor>
    <text evidence="12">Binds 1 lipoyl cofactor covalently.</text>
</comment>
<dbReference type="Gene3D" id="2.40.50.100">
    <property type="match status" value="1"/>
</dbReference>
<evidence type="ECO:0000256" key="2">
    <source>
        <dbReference type="ARBA" id="ARBA00005145"/>
    </source>
</evidence>
<feature type="region of interest" description="Disordered" evidence="13">
    <location>
        <begin position="150"/>
        <end position="169"/>
    </location>
</feature>
<dbReference type="InterPro" id="IPR004167">
    <property type="entry name" value="PSBD"/>
</dbReference>
<dbReference type="Gene3D" id="3.30.559.10">
    <property type="entry name" value="Chloramphenicol acetyltransferase-like domain"/>
    <property type="match status" value="1"/>
</dbReference>
<dbReference type="GO" id="GO:0045252">
    <property type="term" value="C:oxoglutarate dehydrogenase complex"/>
    <property type="evidence" value="ECO:0007669"/>
    <property type="project" value="UniProtKB-UniRule"/>
</dbReference>
<dbReference type="GO" id="GO:0004149">
    <property type="term" value="F:dihydrolipoyllysine-residue succinyltransferase activity"/>
    <property type="evidence" value="ECO:0007669"/>
    <property type="project" value="UniProtKB-UniRule"/>
</dbReference>
<keyword evidence="7 12" id="KW-0816">Tricarboxylic acid cycle</keyword>
<comment type="subunit">
    <text evidence="4">Forms a 24-polypeptide structural core with octahedral symmetry. Part of the 2-oxoglutarate dehydrogenase (OGDH) complex composed of E1 (2-oxoglutarate dehydrogenase), E2 (dihydrolipoamide succinyltransferase) and E3 (dihydrolipoamide dehydrogenase); the complex contains multiple copies of the three enzymatic components (E1, E2 and E3).</text>
</comment>
<dbReference type="InterPro" id="IPR050537">
    <property type="entry name" value="2-oxoacid_dehydrogenase"/>
</dbReference>
<proteinExistence type="inferred from homology"/>
<dbReference type="PROSITE" id="PS51826">
    <property type="entry name" value="PSBD"/>
    <property type="match status" value="1"/>
</dbReference>
<dbReference type="PANTHER" id="PTHR43416">
    <property type="entry name" value="DIHYDROLIPOYLLYSINE-RESIDUE SUCCINYLTRANSFERASE COMPONENT OF 2-OXOGLUTARATE DEHYDROGENASE COMPLEX, MITOCHONDRIAL-RELATED"/>
    <property type="match status" value="1"/>
</dbReference>
<evidence type="ECO:0000313" key="16">
    <source>
        <dbReference type="EMBL" id="MBB6051309.1"/>
    </source>
</evidence>
<dbReference type="GO" id="GO:0033512">
    <property type="term" value="P:L-lysine catabolic process to acetyl-CoA via saccharopine"/>
    <property type="evidence" value="ECO:0007669"/>
    <property type="project" value="UniProtKB-UniRule"/>
</dbReference>
<dbReference type="InterPro" id="IPR000089">
    <property type="entry name" value="Biotin_lipoyl"/>
</dbReference>
<evidence type="ECO:0000256" key="12">
    <source>
        <dbReference type="RuleBase" id="RU361138"/>
    </source>
</evidence>
<dbReference type="Gene3D" id="4.10.320.10">
    <property type="entry name" value="E3-binding domain"/>
    <property type="match status" value="1"/>
</dbReference>
<evidence type="ECO:0000259" key="14">
    <source>
        <dbReference type="PROSITE" id="PS50968"/>
    </source>
</evidence>
<keyword evidence="10 12" id="KW-0012">Acyltransferase</keyword>
<evidence type="ECO:0000256" key="13">
    <source>
        <dbReference type="SAM" id="MobiDB-lite"/>
    </source>
</evidence>
<dbReference type="Pfam" id="PF00364">
    <property type="entry name" value="Biotin_lipoyl"/>
    <property type="match status" value="1"/>
</dbReference>
<dbReference type="EC" id="2.3.1.61" evidence="5 12"/>
<dbReference type="InterPro" id="IPR003016">
    <property type="entry name" value="2-oxoA_DH_lipoyl-BS"/>
</dbReference>
<dbReference type="CDD" id="cd06849">
    <property type="entry name" value="lipoyl_domain"/>
    <property type="match status" value="1"/>
</dbReference>
<evidence type="ECO:0000256" key="3">
    <source>
        <dbReference type="ARBA" id="ARBA00007317"/>
    </source>
</evidence>
<dbReference type="PROSITE" id="PS50968">
    <property type="entry name" value="BIOTINYL_LIPOYL"/>
    <property type="match status" value="1"/>
</dbReference>
<evidence type="ECO:0000313" key="17">
    <source>
        <dbReference type="Proteomes" id="UP000520814"/>
    </source>
</evidence>
<organism evidence="16 17">
    <name type="scientific">Armatimonas rosea</name>
    <dbReference type="NCBI Taxonomy" id="685828"/>
    <lineage>
        <taxon>Bacteria</taxon>
        <taxon>Bacillati</taxon>
        <taxon>Armatimonadota</taxon>
        <taxon>Armatimonadia</taxon>
        <taxon>Armatimonadales</taxon>
        <taxon>Armatimonadaceae</taxon>
        <taxon>Armatimonas</taxon>
    </lineage>
</organism>
<dbReference type="Proteomes" id="UP000520814">
    <property type="component" value="Unassembled WGS sequence"/>
</dbReference>
<dbReference type="InterPro" id="IPR001078">
    <property type="entry name" value="2-oxoacid_DH_actylTfrase"/>
</dbReference>
<dbReference type="GO" id="GO:0005829">
    <property type="term" value="C:cytosol"/>
    <property type="evidence" value="ECO:0007669"/>
    <property type="project" value="TreeGrafter"/>
</dbReference>
<dbReference type="SUPFAM" id="SSF52777">
    <property type="entry name" value="CoA-dependent acyltransferases"/>
    <property type="match status" value="1"/>
</dbReference>
<feature type="domain" description="Peripheral subunit-binding (PSBD)" evidence="15">
    <location>
        <begin position="105"/>
        <end position="142"/>
    </location>
</feature>
<dbReference type="InterPro" id="IPR011053">
    <property type="entry name" value="Single_hybrid_motif"/>
</dbReference>
<evidence type="ECO:0000256" key="9">
    <source>
        <dbReference type="ARBA" id="ARBA00022823"/>
    </source>
</evidence>
<gene>
    <name evidence="16" type="ORF">HNQ39_003119</name>
</gene>
<keyword evidence="8 12" id="KW-0808">Transferase</keyword>
<dbReference type="PANTHER" id="PTHR43416:SF5">
    <property type="entry name" value="DIHYDROLIPOYLLYSINE-RESIDUE SUCCINYLTRANSFERASE COMPONENT OF 2-OXOGLUTARATE DEHYDROGENASE COMPLEX, MITOCHONDRIAL"/>
    <property type="match status" value="1"/>
</dbReference>
<protein>
    <recommendedName>
        <fullName evidence="6 12">Dihydrolipoyllysine-residue succinyltransferase component of 2-oxoglutarate dehydrogenase complex</fullName>
        <ecNumber evidence="5 12">2.3.1.61</ecNumber>
    </recommendedName>
    <alternativeName>
        <fullName evidence="12">2-oxoglutarate dehydrogenase complex component E2</fullName>
    </alternativeName>
</protein>
<evidence type="ECO:0000256" key="11">
    <source>
        <dbReference type="ARBA" id="ARBA00052761"/>
    </source>
</evidence>
<dbReference type="Pfam" id="PF00198">
    <property type="entry name" value="2-oxoacid_dh"/>
    <property type="match status" value="1"/>
</dbReference>
<dbReference type="AlphaFoldDB" id="A0A7W9SSE5"/>
<dbReference type="InterPro" id="IPR006255">
    <property type="entry name" value="SucB"/>
</dbReference>
<comment type="pathway">
    <text evidence="2 12">Amino-acid degradation; L-lysine degradation via saccharopine pathway; glutaryl-CoA from L-lysine: step 6/6.</text>
</comment>
<dbReference type="GO" id="GO:0006099">
    <property type="term" value="P:tricarboxylic acid cycle"/>
    <property type="evidence" value="ECO:0007669"/>
    <property type="project" value="UniProtKB-UniRule"/>
</dbReference>
<evidence type="ECO:0000256" key="8">
    <source>
        <dbReference type="ARBA" id="ARBA00022679"/>
    </source>
</evidence>
<dbReference type="NCBIfam" id="TIGR01347">
    <property type="entry name" value="sucB"/>
    <property type="match status" value="1"/>
</dbReference>
<comment type="similarity">
    <text evidence="3 12">Belongs to the 2-oxoacid dehydrogenase family.</text>
</comment>
<dbReference type="PROSITE" id="PS00189">
    <property type="entry name" value="LIPOYL"/>
    <property type="match status" value="1"/>
</dbReference>
<evidence type="ECO:0000259" key="15">
    <source>
        <dbReference type="PROSITE" id="PS51826"/>
    </source>
</evidence>
<evidence type="ECO:0000256" key="4">
    <source>
        <dbReference type="ARBA" id="ARBA00011666"/>
    </source>
</evidence>
<dbReference type="SUPFAM" id="SSF47005">
    <property type="entry name" value="Peripheral subunit-binding domain of 2-oxo acid dehydrogenase complex"/>
    <property type="match status" value="1"/>
</dbReference>
<dbReference type="InterPro" id="IPR023213">
    <property type="entry name" value="CAT-like_dom_sf"/>
</dbReference>
<reference evidence="16 17" key="1">
    <citation type="submission" date="2020-08" db="EMBL/GenBank/DDBJ databases">
        <title>Genomic Encyclopedia of Type Strains, Phase IV (KMG-IV): sequencing the most valuable type-strain genomes for metagenomic binning, comparative biology and taxonomic classification.</title>
        <authorList>
            <person name="Goeker M."/>
        </authorList>
    </citation>
    <scope>NUCLEOTIDE SEQUENCE [LARGE SCALE GENOMIC DNA]</scope>
    <source>
        <strain evidence="16 17">DSM 23562</strain>
    </source>
</reference>
<feature type="region of interest" description="Disordered" evidence="13">
    <location>
        <begin position="82"/>
        <end position="105"/>
    </location>
</feature>
<dbReference type="EMBL" id="JACHGW010000003">
    <property type="protein sequence ID" value="MBB6051309.1"/>
    <property type="molecule type" value="Genomic_DNA"/>
</dbReference>
<dbReference type="Pfam" id="PF02817">
    <property type="entry name" value="E3_binding"/>
    <property type="match status" value="1"/>
</dbReference>
<comment type="caution">
    <text evidence="16">The sequence shown here is derived from an EMBL/GenBank/DDBJ whole genome shotgun (WGS) entry which is preliminary data.</text>
</comment>
<accession>A0A7W9SSE5</accession>
<dbReference type="NCBIfam" id="NF004309">
    <property type="entry name" value="PRK05704.1"/>
    <property type="match status" value="1"/>
</dbReference>
<comment type="catalytic activity">
    <reaction evidence="11 12">
        <text>N(6)-[(R)-dihydrolipoyl]-L-lysyl-[protein] + succinyl-CoA = N(6)-[(R)-S(8)-succinyldihydrolipoyl]-L-lysyl-[protein] + CoA</text>
        <dbReference type="Rhea" id="RHEA:15213"/>
        <dbReference type="Rhea" id="RHEA-COMP:10475"/>
        <dbReference type="Rhea" id="RHEA-COMP:20092"/>
        <dbReference type="ChEBI" id="CHEBI:57287"/>
        <dbReference type="ChEBI" id="CHEBI:57292"/>
        <dbReference type="ChEBI" id="CHEBI:83100"/>
        <dbReference type="ChEBI" id="CHEBI:83120"/>
        <dbReference type="EC" id="2.3.1.61"/>
    </reaction>
</comment>
<feature type="domain" description="Lipoyl-binding" evidence="14">
    <location>
        <begin position="2"/>
        <end position="77"/>
    </location>
</feature>
<dbReference type="SUPFAM" id="SSF51230">
    <property type="entry name" value="Single hybrid motif"/>
    <property type="match status" value="1"/>
</dbReference>
<name>A0A7W9SSE5_ARMRO</name>
<evidence type="ECO:0000256" key="1">
    <source>
        <dbReference type="ARBA" id="ARBA00004052"/>
    </source>
</evidence>
<sequence>MPLEIVVPQMGESIVEATVAQWLKKPGEAVKAREALVELETDKVNQVIEADADGVLTQILAEVGATVAVGQAIGVLEAGATAAPAPTSGGASAVASPAPPSAGADATPVAAAMAAANNVPLDGVAGTGPAGKIGKADVEAKIATPKAVAPPVAAPAPAPPSDGGGGGRPIERIPMARKRKTIAANLKHAQNTAAILTTFNEVDMSKVMELRARRKTDFEGRFGVGLGFMSFFTKATIGALKQFPMVNAEIDDARGEIILKKYYDIGIAVGLEDGLVVPIIRDADKLSFAAIEKKIKELAGKAKEGKLGLSDLTGGSFSITNGGTFGSMLSTPILNYPQVGILGMHNIVKRPVVVGDEIVIRPIMYLALSYDHRIIDGSTAVRFLVKIKELIEDPETLLLEG</sequence>
<comment type="function">
    <text evidence="1 12">E2 component of the 2-oxoglutarate dehydrogenase (OGDH) complex which catalyzes the second step in the conversion of 2-oxoglutarate to succinyl-CoA and CO(2).</text>
</comment>